<evidence type="ECO:0000313" key="2">
    <source>
        <dbReference type="Proteomes" id="UP000030008"/>
    </source>
</evidence>
<comment type="caution">
    <text evidence="1">The sequence shown here is derived from an EMBL/GenBank/DDBJ whole genome shotgun (WGS) entry which is preliminary data.</text>
</comment>
<proteinExistence type="predicted"/>
<gene>
    <name evidence="1" type="ORF">CIAN88_01910</name>
</gene>
<dbReference type="RefSeq" id="WP_044903682.1">
    <property type="nucleotide sequence ID" value="NZ_JQIF01000009.1"/>
</dbReference>
<sequence length="110" mass="12449">MARKYDLVERLKAKNERPFLVLDEQHVYSINTSKTNALAIMALMDKRKSENATDLSMIDDVIRMSLGEDALLYLNAQEISIAALQEIVKTIMAAMADMSLEESEQQAKKK</sequence>
<dbReference type="AlphaFoldDB" id="A0A099IAN0"/>
<accession>A0A099IAN0</accession>
<protein>
    <submittedName>
        <fullName evidence="1">Uncharacterized protein</fullName>
    </submittedName>
</protein>
<reference evidence="1 2" key="1">
    <citation type="submission" date="2014-08" db="EMBL/GenBank/DDBJ databases">
        <title>Clostridium innocuum, an unnegligible vancomycin-resistant pathogen causing extra-intestinal infections.</title>
        <authorList>
            <person name="Feng Y."/>
            <person name="Chiu C.-H."/>
        </authorList>
    </citation>
    <scope>NUCLEOTIDE SEQUENCE [LARGE SCALE GENOMIC DNA]</scope>
    <source>
        <strain evidence="1 2">AN88</strain>
    </source>
</reference>
<dbReference type="EMBL" id="JQIF01000009">
    <property type="protein sequence ID" value="KGJ54725.1"/>
    <property type="molecule type" value="Genomic_DNA"/>
</dbReference>
<evidence type="ECO:0000313" key="1">
    <source>
        <dbReference type="EMBL" id="KGJ54725.1"/>
    </source>
</evidence>
<dbReference type="Proteomes" id="UP000030008">
    <property type="component" value="Unassembled WGS sequence"/>
</dbReference>
<name>A0A099IAN0_CLOIN</name>
<organism evidence="1 2">
    <name type="scientific">Clostridium innocuum</name>
    <dbReference type="NCBI Taxonomy" id="1522"/>
    <lineage>
        <taxon>Bacteria</taxon>
        <taxon>Bacillati</taxon>
        <taxon>Bacillota</taxon>
        <taxon>Clostridia</taxon>
        <taxon>Eubacteriales</taxon>
        <taxon>Clostridiaceae</taxon>
        <taxon>Clostridium</taxon>
    </lineage>
</organism>